<dbReference type="NCBIfam" id="TIGR04183">
    <property type="entry name" value="Por_Secre_tail"/>
    <property type="match status" value="1"/>
</dbReference>
<dbReference type="AlphaFoldDB" id="A0A1G7RFY6"/>
<dbReference type="InterPro" id="IPR013783">
    <property type="entry name" value="Ig-like_fold"/>
</dbReference>
<evidence type="ECO:0000259" key="4">
    <source>
        <dbReference type="Pfam" id="PF08263"/>
    </source>
</evidence>
<dbReference type="PANTHER" id="PTHR48004">
    <property type="entry name" value="OS01G0149700 PROTEIN"/>
    <property type="match status" value="1"/>
</dbReference>
<dbReference type="Pfam" id="PF08263">
    <property type="entry name" value="LRRNT_2"/>
    <property type="match status" value="1"/>
</dbReference>
<protein>
    <submittedName>
        <fullName evidence="7">Por secretion system C-terminal sorting domain-containing protein</fullName>
    </submittedName>
</protein>
<feature type="signal peptide" evidence="3">
    <location>
        <begin position="1"/>
        <end position="17"/>
    </location>
</feature>
<dbReference type="InterPro" id="IPR032675">
    <property type="entry name" value="LRR_dom_sf"/>
</dbReference>
<keyword evidence="1 3" id="KW-0732">Signal</keyword>
<feature type="chain" id="PRO_5011706928" evidence="3">
    <location>
        <begin position="18"/>
        <end position="616"/>
    </location>
</feature>
<organism evidence="7 8">
    <name type="scientific">Dyadobacter soli</name>
    <dbReference type="NCBI Taxonomy" id="659014"/>
    <lineage>
        <taxon>Bacteria</taxon>
        <taxon>Pseudomonadati</taxon>
        <taxon>Bacteroidota</taxon>
        <taxon>Cytophagia</taxon>
        <taxon>Cytophagales</taxon>
        <taxon>Spirosomataceae</taxon>
        <taxon>Dyadobacter</taxon>
    </lineage>
</organism>
<evidence type="ECO:0000259" key="6">
    <source>
        <dbReference type="Pfam" id="PF23598"/>
    </source>
</evidence>
<dbReference type="Gene3D" id="3.80.10.10">
    <property type="entry name" value="Ribonuclease Inhibitor"/>
    <property type="match status" value="2"/>
</dbReference>
<accession>A0A1G7RFY6</accession>
<proteinExistence type="predicted"/>
<feature type="domain" description="Secretion system C-terminal sorting" evidence="5">
    <location>
        <begin position="550"/>
        <end position="612"/>
    </location>
</feature>
<evidence type="ECO:0000256" key="1">
    <source>
        <dbReference type="ARBA" id="ARBA00022729"/>
    </source>
</evidence>
<reference evidence="8" key="1">
    <citation type="submission" date="2016-10" db="EMBL/GenBank/DDBJ databases">
        <authorList>
            <person name="Varghese N."/>
            <person name="Submissions S."/>
        </authorList>
    </citation>
    <scope>NUCLEOTIDE SEQUENCE [LARGE SCALE GENOMIC DNA]</scope>
    <source>
        <strain evidence="8">DSM 25329</strain>
    </source>
</reference>
<dbReference type="RefSeq" id="WP_090155184.1">
    <property type="nucleotide sequence ID" value="NZ_FNAN01000015.1"/>
</dbReference>
<dbReference type="Gene3D" id="2.60.40.10">
    <property type="entry name" value="Immunoglobulins"/>
    <property type="match status" value="1"/>
</dbReference>
<dbReference type="InterPro" id="IPR013210">
    <property type="entry name" value="LRR_N_plant-typ"/>
</dbReference>
<dbReference type="OrthoDB" id="1491619at2"/>
<dbReference type="EMBL" id="FNAN01000015">
    <property type="protein sequence ID" value="SDG09049.1"/>
    <property type="molecule type" value="Genomic_DNA"/>
</dbReference>
<dbReference type="SUPFAM" id="SSF52058">
    <property type="entry name" value="L domain-like"/>
    <property type="match status" value="1"/>
</dbReference>
<gene>
    <name evidence="7" type="ORF">SAMN04487996_11526</name>
</gene>
<evidence type="ECO:0000256" key="2">
    <source>
        <dbReference type="ARBA" id="ARBA00022737"/>
    </source>
</evidence>
<name>A0A1G7RFY6_9BACT</name>
<dbReference type="InterPro" id="IPR052941">
    <property type="entry name" value="StomDev_PlantInt_Reg"/>
</dbReference>
<dbReference type="Pfam" id="PF23598">
    <property type="entry name" value="LRR_14"/>
    <property type="match status" value="1"/>
</dbReference>
<evidence type="ECO:0000256" key="3">
    <source>
        <dbReference type="SAM" id="SignalP"/>
    </source>
</evidence>
<feature type="domain" description="Leucine-rich repeat-containing N-terminal plant-type" evidence="4">
    <location>
        <begin position="21"/>
        <end position="64"/>
    </location>
</feature>
<dbReference type="Proteomes" id="UP000198748">
    <property type="component" value="Unassembled WGS sequence"/>
</dbReference>
<dbReference type="STRING" id="659014.SAMN04487996_11526"/>
<keyword evidence="8" id="KW-1185">Reference proteome</keyword>
<evidence type="ECO:0000259" key="5">
    <source>
        <dbReference type="Pfam" id="PF18962"/>
    </source>
</evidence>
<evidence type="ECO:0000313" key="7">
    <source>
        <dbReference type="EMBL" id="SDG09049.1"/>
    </source>
</evidence>
<dbReference type="PANTHER" id="PTHR48004:SF59">
    <property type="entry name" value="LEUCINE-RICH REPEAT-CONTAINING N-TERMINAL PLANT-TYPE DOMAIN-CONTAINING PROTEIN"/>
    <property type="match status" value="1"/>
</dbReference>
<dbReference type="Pfam" id="PF18962">
    <property type="entry name" value="Por_Secre_tail"/>
    <property type="match status" value="1"/>
</dbReference>
<keyword evidence="2" id="KW-0677">Repeat</keyword>
<feature type="domain" description="Disease resistance R13L4/SHOC-2-like LRR" evidence="6">
    <location>
        <begin position="190"/>
        <end position="325"/>
    </location>
</feature>
<sequence length="616" mass="66229">MRKLLLLLLLVSLKSFGQTLETDRLALVAIYNGISGPNNHPEFENWVVPGNTGDSPCGWNGVTCESGRVTKLNLRHSGIRGTLAPEVGNLTALTTLDLTGVGAELGAWAGELPATIGNLTNLEYLYLSENRFGTANMGVIGNLTKLKGLSLTPLGPIPSQLANLVNLETLYLGADEALGGGIPSEFPVFLTTLPKLKELYLIQQVTGTLPAEIGNLSNLEVLVLDRNFSMDAHLPTGIGNLSNLTRLKISQLNSISDLGPIPFDLENFPDLEELEISGSPYSGALPADLWNLTKLQKLKIGSTNMNGPVPAAISNLPNLTHLDLAGNAFSGPLPSLSNIPVSGFVDLQFNAFTFAGLEENISKLDLYVVQAKIPVYAQFVSGGAKLYAQVGGTLANNTYKWFKNNVLFATNIGDSTLTVTEEAAYRVEVTNSVVTGLTLSSNGYSYVKLPVTLVSFNGKSVNNQTKLAWKTTSETSNKGFEIERSADARTFEKIGFVDGSGDTKENQFYHFTDLNPLATGYYRLKQLDYDGKFEHSKVIVVRAGEGIVKMYPNPAQTELTVEGAAENEPVSVFTSAGRPVVTGAKLSGGKFDVTDLKEGIYTIKIGDVAKKLLIKR</sequence>
<dbReference type="InterPro" id="IPR026444">
    <property type="entry name" value="Secre_tail"/>
</dbReference>
<evidence type="ECO:0000313" key="8">
    <source>
        <dbReference type="Proteomes" id="UP000198748"/>
    </source>
</evidence>
<dbReference type="InterPro" id="IPR055414">
    <property type="entry name" value="LRR_R13L4/SHOC2-like"/>
</dbReference>